<protein>
    <submittedName>
        <fullName evidence="1">Uncharacterized protein</fullName>
    </submittedName>
</protein>
<evidence type="ECO:0000313" key="2">
    <source>
        <dbReference type="Proteomes" id="UP000692954"/>
    </source>
</evidence>
<reference evidence="1" key="1">
    <citation type="submission" date="2021-01" db="EMBL/GenBank/DDBJ databases">
        <authorList>
            <consortium name="Genoscope - CEA"/>
            <person name="William W."/>
        </authorList>
    </citation>
    <scope>NUCLEOTIDE SEQUENCE</scope>
</reference>
<organism evidence="1 2">
    <name type="scientific">Paramecium sonneborni</name>
    <dbReference type="NCBI Taxonomy" id="65129"/>
    <lineage>
        <taxon>Eukaryota</taxon>
        <taxon>Sar</taxon>
        <taxon>Alveolata</taxon>
        <taxon>Ciliophora</taxon>
        <taxon>Intramacronucleata</taxon>
        <taxon>Oligohymenophorea</taxon>
        <taxon>Peniculida</taxon>
        <taxon>Parameciidae</taxon>
        <taxon>Paramecium</taxon>
    </lineage>
</organism>
<dbReference type="AlphaFoldDB" id="A0A8S1RT10"/>
<comment type="caution">
    <text evidence="1">The sequence shown here is derived from an EMBL/GenBank/DDBJ whole genome shotgun (WGS) entry which is preliminary data.</text>
</comment>
<dbReference type="Proteomes" id="UP000692954">
    <property type="component" value="Unassembled WGS sequence"/>
</dbReference>
<keyword evidence="2" id="KW-1185">Reference proteome</keyword>
<accession>A0A8S1RT10</accession>
<gene>
    <name evidence="1" type="ORF">PSON_ATCC_30995.1.T2300005</name>
</gene>
<proteinExistence type="predicted"/>
<dbReference type="EMBL" id="CAJJDN010000230">
    <property type="protein sequence ID" value="CAD8129564.1"/>
    <property type="molecule type" value="Genomic_DNA"/>
</dbReference>
<evidence type="ECO:0000313" key="1">
    <source>
        <dbReference type="EMBL" id="CAD8129564.1"/>
    </source>
</evidence>
<name>A0A8S1RT10_9CILI</name>
<sequence length="197" mass="23310">MAFMIFLISLKYNRKFFTNRSITLIEYYKRKIFIIQTKAVNYQIVPVVMQIKINIIVLNARVAIIYKQFKNLVYNAQNIVKIVKVQQFAQIVKQALGLKMGNAIVVAIFVKLVNIQKNIKQCNFKIVLIINYIIYHQMVRIAKEIQQKIGCMHLKLLNWITQQILQTIFFSPMKIKQLVNVESVKMTIIFFKLQYMQ</sequence>